<sequence>MVNLEPLNSPTSSPDFQSPSPNDSPPFLAFYISPPTPLSQEVRYPTRKYTTTSPVQEPTSPPLPTSPLELSSPVDLPSSSSPPPDTTTDRWPTHEQLGNVAIAQHDADSLCLDDETLTPVEKIYLFSRSTNVFHRCYIAGHLPTFLDEVSSEEAVEFVMPLIPELAMDEEESVKEDLASSLYSVMLWFFTHCDVHDYHEFPIPDSDTFHPIISVSAFTPVLATLLVSANPKICTPARYAAAELLSLLYSDGDHTHEGLPVPTASLGPLRKELVHHLLMGIASLDHVAEPLDTSSESESHDSLDKTPMPTPQAHQSTDADKFSESFATALDSTESETESSASASSDADSESTPSLSPGSASSQSTTPPFEESPRDFEILGSSDLIDPVSGCKISKSEQLEDIVVAPELVPFSSSIFSVEPPSTQDEGILTNSFEDSWSSSMESNEPSSSGVEEVNEQASLGRMSSMSIIASVVANDLVKLPLEIQDIFVSQVTRVAEDTVPWVRKECSFAVGALAKVVPPTMVRLFLLPLFKAFVSDQDCEVRYSSIFGLPGILTRLSPGERQILALTVLRSLSSDPSSSVRGGVLEILGETIHAFASDEEGPPEELIDMFLGEPLHRTTERRDSDSQSLKMPLAEDFFATIEESERENGFDFTNLDSELEKLDLDPSRALICAFNIPAIVLVMGESRWNGRLRDFYMSLWEVPSFRVRHTLTASLGEIAKIIGPENAKRDLLALWSERIGADEHEVRVTAVKCLQTFLPALAPADRVALASSLVDLWSQRLHTWRERAALTELIAGFAIALGEEASHCVTLMNLALSDSVAAVREAAVKTVPALFVALAEFPVLETRLHDDIRSLAYDTTSYRRRVTYVACCQKLMDGQARIVTSEAECFWKTILQLSFDPTTEVRIAVSRLVRSSCDYLALQHRSRDPLLQETVEVLKQDLEPQVRAFVSSLPSEIALHADNVVIEVPAVMTPAIDTNLSPISLEAPVPLPISSDLITSSPTDSNQESSPSDISQYSEMILEVSNIAPPNLEADHLVAAQTEMESLDEVPTHAELHEYQLYLDAGYGNASSAADAELFKGETASADTAILQTLSVQLDAMQMQTDMHVGGLDEAETRQDEATPLHAVSEDSESTPTSVRDFTTGESGLGMPISDRAETDA</sequence>
<evidence type="ECO:0000256" key="1">
    <source>
        <dbReference type="ARBA" id="ARBA00022737"/>
    </source>
</evidence>
<dbReference type="SUPFAM" id="SSF48371">
    <property type="entry name" value="ARM repeat"/>
    <property type="match status" value="1"/>
</dbReference>
<feature type="compositionally biased region" description="Polar residues" evidence="2">
    <location>
        <begin position="1"/>
        <end position="21"/>
    </location>
</feature>
<proteinExistence type="predicted"/>
<reference evidence="3 4" key="1">
    <citation type="journal article" date="2016" name="Mol. Biol. Evol.">
        <title>Comparative Genomics of Early-Diverging Mushroom-Forming Fungi Provides Insights into the Origins of Lignocellulose Decay Capabilities.</title>
        <authorList>
            <person name="Nagy L.G."/>
            <person name="Riley R."/>
            <person name="Tritt A."/>
            <person name="Adam C."/>
            <person name="Daum C."/>
            <person name="Floudas D."/>
            <person name="Sun H."/>
            <person name="Yadav J.S."/>
            <person name="Pangilinan J."/>
            <person name="Larsson K.H."/>
            <person name="Matsuura K."/>
            <person name="Barry K."/>
            <person name="Labutti K."/>
            <person name="Kuo R."/>
            <person name="Ohm R.A."/>
            <person name="Bhattacharya S.S."/>
            <person name="Shirouzu T."/>
            <person name="Yoshinaga Y."/>
            <person name="Martin F.M."/>
            <person name="Grigoriev I.V."/>
            <person name="Hibbett D.S."/>
        </authorList>
    </citation>
    <scope>NUCLEOTIDE SEQUENCE [LARGE SCALE GENOMIC DNA]</scope>
    <source>
        <strain evidence="3 4">HHB10207 ss-3</strain>
    </source>
</reference>
<feature type="region of interest" description="Disordered" evidence="2">
    <location>
        <begin position="1"/>
        <end position="92"/>
    </location>
</feature>
<feature type="region of interest" description="Disordered" evidence="2">
    <location>
        <begin position="289"/>
        <end position="374"/>
    </location>
</feature>
<protein>
    <submittedName>
        <fullName evidence="3">ARM repeat-containing protein</fullName>
    </submittedName>
</protein>
<gene>
    <name evidence="3" type="ORF">SISSUDRAFT_1115886</name>
</gene>
<evidence type="ECO:0000256" key="2">
    <source>
        <dbReference type="SAM" id="MobiDB-lite"/>
    </source>
</evidence>
<keyword evidence="4" id="KW-1185">Reference proteome</keyword>
<dbReference type="AlphaFoldDB" id="A0A166IT47"/>
<feature type="compositionally biased region" description="Polar residues" evidence="2">
    <location>
        <begin position="1134"/>
        <end position="1146"/>
    </location>
</feature>
<evidence type="ECO:0000313" key="4">
    <source>
        <dbReference type="Proteomes" id="UP000076798"/>
    </source>
</evidence>
<dbReference type="PANTHER" id="PTHR10648">
    <property type="entry name" value="SERINE/THREONINE-PROTEIN PHOSPHATASE PP2A 65 KDA REGULATORY SUBUNIT"/>
    <property type="match status" value="1"/>
</dbReference>
<dbReference type="GO" id="GO:0019888">
    <property type="term" value="F:protein phosphatase regulator activity"/>
    <property type="evidence" value="ECO:0007669"/>
    <property type="project" value="TreeGrafter"/>
</dbReference>
<keyword evidence="1" id="KW-0677">Repeat</keyword>
<accession>A0A166IT47</accession>
<dbReference type="InterPro" id="IPR011989">
    <property type="entry name" value="ARM-like"/>
</dbReference>
<dbReference type="Proteomes" id="UP000076798">
    <property type="component" value="Unassembled WGS sequence"/>
</dbReference>
<feature type="compositionally biased region" description="Low complexity" evidence="2">
    <location>
        <begin position="66"/>
        <end position="79"/>
    </location>
</feature>
<dbReference type="Gene3D" id="1.25.10.10">
    <property type="entry name" value="Leucine-rich Repeat Variant"/>
    <property type="match status" value="1"/>
</dbReference>
<feature type="region of interest" description="Disordered" evidence="2">
    <location>
        <begin position="1114"/>
        <end position="1161"/>
    </location>
</feature>
<dbReference type="InterPro" id="IPR016024">
    <property type="entry name" value="ARM-type_fold"/>
</dbReference>
<dbReference type="GO" id="GO:0005737">
    <property type="term" value="C:cytoplasm"/>
    <property type="evidence" value="ECO:0007669"/>
    <property type="project" value="TreeGrafter"/>
</dbReference>
<dbReference type="EMBL" id="KV428005">
    <property type="protein sequence ID" value="KZT44046.1"/>
    <property type="molecule type" value="Genomic_DNA"/>
</dbReference>
<dbReference type="InterPro" id="IPR051023">
    <property type="entry name" value="PP2A_Regulatory_Subunit_A"/>
</dbReference>
<dbReference type="OrthoDB" id="340346at2759"/>
<organism evidence="3 4">
    <name type="scientific">Sistotremastrum suecicum HHB10207 ss-3</name>
    <dbReference type="NCBI Taxonomy" id="1314776"/>
    <lineage>
        <taxon>Eukaryota</taxon>
        <taxon>Fungi</taxon>
        <taxon>Dikarya</taxon>
        <taxon>Basidiomycota</taxon>
        <taxon>Agaricomycotina</taxon>
        <taxon>Agaricomycetes</taxon>
        <taxon>Sistotremastrales</taxon>
        <taxon>Sistotremastraceae</taxon>
        <taxon>Sistotremastrum</taxon>
    </lineage>
</organism>
<dbReference type="STRING" id="1314776.A0A166IT47"/>
<name>A0A166IT47_9AGAM</name>
<feature type="compositionally biased region" description="Low complexity" evidence="2">
    <location>
        <begin position="326"/>
        <end position="367"/>
    </location>
</feature>
<evidence type="ECO:0000313" key="3">
    <source>
        <dbReference type="EMBL" id="KZT44046.1"/>
    </source>
</evidence>
<dbReference type="PANTHER" id="PTHR10648:SF1">
    <property type="entry name" value="SERINE_THREONINE-PROTEIN PHOSPHATASE 4 REGULATORY SUBUNIT 1"/>
    <property type="match status" value="1"/>
</dbReference>